<feature type="domain" description="SbsA Ig-like" evidence="3">
    <location>
        <begin position="43"/>
        <end position="128"/>
    </location>
</feature>
<feature type="chain" id="PRO_5015924240" evidence="2">
    <location>
        <begin position="30"/>
        <end position="226"/>
    </location>
</feature>
<gene>
    <name evidence="4" type="ORF">B9W14_04115</name>
</gene>
<proteinExistence type="predicted"/>
<evidence type="ECO:0000313" key="4">
    <source>
        <dbReference type="EMBL" id="AWI03701.1"/>
    </source>
</evidence>
<dbReference type="Pfam" id="PF13205">
    <property type="entry name" value="Big_5"/>
    <property type="match status" value="1"/>
</dbReference>
<dbReference type="RefSeq" id="WP_032076665.1">
    <property type="nucleotide sequence ID" value="NZ_CP020953.1"/>
</dbReference>
<accession>A0A2U8DMQ4</accession>
<keyword evidence="5" id="KW-1185">Reference proteome</keyword>
<evidence type="ECO:0000256" key="2">
    <source>
        <dbReference type="SAM" id="SignalP"/>
    </source>
</evidence>
<dbReference type="OrthoDB" id="1925112at2"/>
<keyword evidence="1 2" id="KW-0732">Signal</keyword>
<evidence type="ECO:0000259" key="3">
    <source>
        <dbReference type="Pfam" id="PF13205"/>
    </source>
</evidence>
<organism evidence="4 5">
    <name type="scientific">Clostridium drakei</name>
    <dbReference type="NCBI Taxonomy" id="332101"/>
    <lineage>
        <taxon>Bacteria</taxon>
        <taxon>Bacillati</taxon>
        <taxon>Bacillota</taxon>
        <taxon>Clostridia</taxon>
        <taxon>Eubacteriales</taxon>
        <taxon>Clostridiaceae</taxon>
        <taxon>Clostridium</taxon>
    </lineage>
</organism>
<reference evidence="5" key="1">
    <citation type="submission" date="2017-04" db="EMBL/GenBank/DDBJ databases">
        <authorList>
            <person name="Song Y."/>
            <person name="Cho B.-K."/>
        </authorList>
    </citation>
    <scope>NUCLEOTIDE SEQUENCE [LARGE SCALE GENOMIC DNA]</scope>
    <source>
        <strain evidence="5">SL1</strain>
    </source>
</reference>
<dbReference type="GO" id="GO:0016787">
    <property type="term" value="F:hydrolase activity"/>
    <property type="evidence" value="ECO:0007669"/>
    <property type="project" value="UniProtKB-KW"/>
</dbReference>
<evidence type="ECO:0000256" key="1">
    <source>
        <dbReference type="ARBA" id="ARBA00022729"/>
    </source>
</evidence>
<evidence type="ECO:0000313" key="5">
    <source>
        <dbReference type="Proteomes" id="UP000244910"/>
    </source>
</evidence>
<feature type="signal peptide" evidence="2">
    <location>
        <begin position="1"/>
        <end position="29"/>
    </location>
</feature>
<sequence length="226" mass="24525">MKKLIRRAALILTFVMICCVSYGALGVSAAEDFNDMGNRAISDVNKIWTLQFKTPVDISSLNNNVTLQDLTDGSTVDVSISAGDNENLAKVNPPYGGYKMSHNYKLNISKNVKSKKGESLPKAAVLKFNLTSKDNNGYNASANVLVAQMIPSFKQITIFTNLPSASKYKIEGNKNFFDIGTTAVSIIGGSSVKVYFYDNRGNLLGDSTLDVNSTKNNINMNISLAN</sequence>
<name>A0A2U8DMQ4_9CLOT</name>
<dbReference type="KEGG" id="cdrk:B9W14_04115"/>
<dbReference type="AlphaFoldDB" id="A0A2U8DMQ4"/>
<keyword evidence="4" id="KW-0378">Hydrolase</keyword>
<dbReference type="EMBL" id="CP020953">
    <property type="protein sequence ID" value="AWI03701.1"/>
    <property type="molecule type" value="Genomic_DNA"/>
</dbReference>
<dbReference type="InterPro" id="IPR032812">
    <property type="entry name" value="SbsA_Ig"/>
</dbReference>
<dbReference type="Proteomes" id="UP000244910">
    <property type="component" value="Chromosome"/>
</dbReference>
<protein>
    <submittedName>
        <fullName evidence="4">Hydrolase</fullName>
    </submittedName>
</protein>